<dbReference type="InterPro" id="IPR037165">
    <property type="entry name" value="AldOxase/xan_DH_Mopterin-bd_sf"/>
</dbReference>
<reference evidence="1 2" key="1">
    <citation type="submission" date="2018-02" db="EMBL/GenBank/DDBJ databases">
        <title>Reclassifiation of [Polyangium] brachysporum DSM 7029 as Guopingzhaonella breviflexa gen. nov., sp. nov., a member of the family Comamonadaceae.</title>
        <authorList>
            <person name="Tang B."/>
        </authorList>
    </citation>
    <scope>NUCLEOTIDE SEQUENCE [LARGE SCALE GENOMIC DNA]</scope>
    <source>
        <strain evidence="1 2">BCRC 80649</strain>
    </source>
</reference>
<protein>
    <submittedName>
        <fullName evidence="1">Uncharacterized protein</fullName>
    </submittedName>
</protein>
<organism evidence="1 2">
    <name type="scientific">Caldimonas caldifontis</name>
    <dbReference type="NCBI Taxonomy" id="1452508"/>
    <lineage>
        <taxon>Bacteria</taxon>
        <taxon>Pseudomonadati</taxon>
        <taxon>Pseudomonadota</taxon>
        <taxon>Betaproteobacteria</taxon>
        <taxon>Burkholderiales</taxon>
        <taxon>Sphaerotilaceae</taxon>
        <taxon>Caldimonas</taxon>
    </lineage>
</organism>
<dbReference type="SUPFAM" id="SSF56003">
    <property type="entry name" value="Molybdenum cofactor-binding domain"/>
    <property type="match status" value="1"/>
</dbReference>
<evidence type="ECO:0000313" key="2">
    <source>
        <dbReference type="Proteomes" id="UP000238605"/>
    </source>
</evidence>
<keyword evidence="2" id="KW-1185">Reference proteome</keyword>
<dbReference type="GO" id="GO:0016491">
    <property type="term" value="F:oxidoreductase activity"/>
    <property type="evidence" value="ECO:0007669"/>
    <property type="project" value="InterPro"/>
</dbReference>
<sequence>MTAVDLMETRMLARTALIPLPHPAAPQTTAAHANIVPPGWPDEATAAMPGLFLRHCLSLREDRVRQVEARGDAESLLWEAPRRQVVQRHYRHPLPGGGPESSGATDLHALLDADGWPVAWWQRFVLGPASWPAWALPYAIEHQSMYAIEADPGTSAPKTAFSRPQAPHLKQHAFYIESFMDELAHATGRDPLAYRLGLLEAMPVHTRLLQHAAQRIGWGRSCVPGRGLGLALAGAGGVAVQVMDVSAGGAHGLCIHRVVVAVTCAPSEDRVTAQAMVAASVRASLKVALEGLRPGPSAWHPDRDPPEIVVDCFEQEDVVTPAPERAAAATLPALCNALFLCTGQRVREWPVSAGR</sequence>
<proteinExistence type="predicted"/>
<dbReference type="PANTHER" id="PTHR47495:SF2">
    <property type="entry name" value="ALDEHYDE DEHYDROGENASE"/>
    <property type="match status" value="1"/>
</dbReference>
<name>A0A2S5SUT7_9BURK</name>
<dbReference type="EMBL" id="PSNX01000007">
    <property type="protein sequence ID" value="PPE66500.1"/>
    <property type="molecule type" value="Genomic_DNA"/>
</dbReference>
<dbReference type="InterPro" id="IPR052516">
    <property type="entry name" value="N-heterocyclic_Hydroxylase"/>
</dbReference>
<evidence type="ECO:0000313" key="1">
    <source>
        <dbReference type="EMBL" id="PPE66500.1"/>
    </source>
</evidence>
<accession>A0A2S5SUT7</accession>
<dbReference type="PANTHER" id="PTHR47495">
    <property type="entry name" value="ALDEHYDE DEHYDROGENASE"/>
    <property type="match status" value="1"/>
</dbReference>
<gene>
    <name evidence="1" type="ORF">C1704_09345</name>
</gene>
<dbReference type="Proteomes" id="UP000238605">
    <property type="component" value="Unassembled WGS sequence"/>
</dbReference>
<comment type="caution">
    <text evidence="1">The sequence shown here is derived from an EMBL/GenBank/DDBJ whole genome shotgun (WGS) entry which is preliminary data.</text>
</comment>
<dbReference type="AlphaFoldDB" id="A0A2S5SUT7"/>
<dbReference type="Gene3D" id="3.30.365.10">
    <property type="entry name" value="Aldehyde oxidase/xanthine dehydrogenase, molybdopterin binding domain"/>
    <property type="match status" value="1"/>
</dbReference>